<name>A0A8D0G401_SPHPU</name>
<dbReference type="GO" id="GO:0006955">
    <property type="term" value="P:immune response"/>
    <property type="evidence" value="ECO:0007669"/>
    <property type="project" value="TreeGrafter"/>
</dbReference>
<comment type="similarity">
    <text evidence="2">Belongs to the MHC class I family.</text>
</comment>
<dbReference type="AlphaFoldDB" id="A0A8D0G401"/>
<organism evidence="4 5">
    <name type="scientific">Sphenodon punctatus</name>
    <name type="common">Tuatara</name>
    <name type="synonym">Hatteria punctata</name>
    <dbReference type="NCBI Taxonomy" id="8508"/>
    <lineage>
        <taxon>Eukaryota</taxon>
        <taxon>Metazoa</taxon>
        <taxon>Chordata</taxon>
        <taxon>Craniata</taxon>
        <taxon>Vertebrata</taxon>
        <taxon>Euteleostomi</taxon>
        <taxon>Lepidosauria</taxon>
        <taxon>Sphenodontia</taxon>
        <taxon>Sphenodontidae</taxon>
        <taxon>Sphenodon</taxon>
    </lineage>
</organism>
<keyword evidence="1" id="KW-0325">Glycoprotein</keyword>
<dbReference type="OMA" id="QATHYDS"/>
<keyword evidence="5" id="KW-1185">Reference proteome</keyword>
<dbReference type="InterPro" id="IPR037055">
    <property type="entry name" value="MHC_I-like_Ag-recog_sf"/>
</dbReference>
<dbReference type="InterPro" id="IPR050208">
    <property type="entry name" value="MHC_class-I_related"/>
</dbReference>
<protein>
    <recommendedName>
        <fullName evidence="3">MHC class I-like antigen recognition-like domain-containing protein</fullName>
    </recommendedName>
</protein>
<dbReference type="GO" id="GO:0009897">
    <property type="term" value="C:external side of plasma membrane"/>
    <property type="evidence" value="ECO:0007669"/>
    <property type="project" value="TreeGrafter"/>
</dbReference>
<dbReference type="InterPro" id="IPR011161">
    <property type="entry name" value="MHC_I-like_Ag-recog"/>
</dbReference>
<dbReference type="InterPro" id="IPR001039">
    <property type="entry name" value="MHC_I_a_a1/a2"/>
</dbReference>
<evidence type="ECO:0000256" key="1">
    <source>
        <dbReference type="ARBA" id="ARBA00023180"/>
    </source>
</evidence>
<dbReference type="GeneTree" id="ENSGT01120000271828"/>
<dbReference type="InterPro" id="IPR011162">
    <property type="entry name" value="MHC_I/II-like_Ag-recog"/>
</dbReference>
<evidence type="ECO:0000256" key="2">
    <source>
        <dbReference type="RuleBase" id="RU004439"/>
    </source>
</evidence>
<reference evidence="4" key="2">
    <citation type="submission" date="2025-09" db="UniProtKB">
        <authorList>
            <consortium name="Ensembl"/>
        </authorList>
    </citation>
    <scope>IDENTIFICATION</scope>
</reference>
<dbReference type="SUPFAM" id="SSF54452">
    <property type="entry name" value="MHC antigen-recognition domain"/>
    <property type="match status" value="1"/>
</dbReference>
<evidence type="ECO:0000313" key="5">
    <source>
        <dbReference type="Proteomes" id="UP000694392"/>
    </source>
</evidence>
<proteinExistence type="inferred from homology"/>
<dbReference type="Pfam" id="PF00129">
    <property type="entry name" value="MHC_I"/>
    <property type="match status" value="1"/>
</dbReference>
<evidence type="ECO:0000259" key="3">
    <source>
        <dbReference type="Pfam" id="PF00129"/>
    </source>
</evidence>
<reference evidence="4" key="1">
    <citation type="submission" date="2025-08" db="UniProtKB">
        <authorList>
            <consortium name="Ensembl"/>
        </authorList>
    </citation>
    <scope>IDENTIFICATION</scope>
</reference>
<sequence>MEENMDQHYWNGRTQFFQGRQVWYKENLETLRQYYNQTDNRIHTLQFLIQCDLRADGSTGGFQQISYDGRDFLYYDLKTQTWVASVPQAAISQRALNADKPYLQTIKTYLQELCIARLQTFLVYGRESLQPKGESRGSSSRPRQH</sequence>
<dbReference type="PRINTS" id="PR01638">
    <property type="entry name" value="MHCCLASSI"/>
</dbReference>
<feature type="domain" description="MHC class I-like antigen recognition-like" evidence="3">
    <location>
        <begin position="5"/>
        <end position="129"/>
    </location>
</feature>
<dbReference type="GO" id="GO:0005615">
    <property type="term" value="C:extracellular space"/>
    <property type="evidence" value="ECO:0007669"/>
    <property type="project" value="TreeGrafter"/>
</dbReference>
<dbReference type="Ensembl" id="ENSSPUT00000000962.1">
    <property type="protein sequence ID" value="ENSSPUP00000000912.1"/>
    <property type="gene ID" value="ENSSPUG00000000742.1"/>
</dbReference>
<dbReference type="PANTHER" id="PTHR16675">
    <property type="entry name" value="MHC CLASS I-RELATED"/>
    <property type="match status" value="1"/>
</dbReference>
<accession>A0A8D0G401</accession>
<dbReference type="PANTHER" id="PTHR16675:SF235">
    <property type="entry name" value="SHKT DOMAIN-CONTAINING PROTEIN"/>
    <property type="match status" value="1"/>
</dbReference>
<dbReference type="Gene3D" id="3.30.500.10">
    <property type="entry name" value="MHC class I-like antigen recognition-like"/>
    <property type="match status" value="1"/>
</dbReference>
<evidence type="ECO:0000313" key="4">
    <source>
        <dbReference type="Ensembl" id="ENSSPUP00000000912.1"/>
    </source>
</evidence>
<dbReference type="Proteomes" id="UP000694392">
    <property type="component" value="Unplaced"/>
</dbReference>